<proteinExistence type="inferred from homology"/>
<dbReference type="PROSITE" id="PS51318">
    <property type="entry name" value="TAT"/>
    <property type="match status" value="1"/>
</dbReference>
<comment type="caution">
    <text evidence="4">The sequence shown here is derived from an EMBL/GenBank/DDBJ whole genome shotgun (WGS) entry which is preliminary data.</text>
</comment>
<dbReference type="InterPro" id="IPR006311">
    <property type="entry name" value="TAT_signal"/>
</dbReference>
<name>A0A3M4YCA2_9PSED</name>
<dbReference type="Gene3D" id="2.130.10.10">
    <property type="entry name" value="YVTN repeat-like/Quinoprotein amine dehydrogenase"/>
    <property type="match status" value="1"/>
</dbReference>
<dbReference type="Pfam" id="PF10282">
    <property type="entry name" value="Lactonase"/>
    <property type="match status" value="1"/>
</dbReference>
<dbReference type="PANTHER" id="PTHR30344">
    <property type="entry name" value="6-PHOSPHOGLUCONOLACTONASE-RELATED"/>
    <property type="match status" value="1"/>
</dbReference>
<evidence type="ECO:0000313" key="5">
    <source>
        <dbReference type="Proteomes" id="UP000268004"/>
    </source>
</evidence>
<dbReference type="InterPro" id="IPR050282">
    <property type="entry name" value="Cycloisomerase_2"/>
</dbReference>
<organism evidence="4 5">
    <name type="scientific">Pseudomonas coronafaciens pv. striafaciens</name>
    <dbReference type="NCBI Taxonomy" id="235276"/>
    <lineage>
        <taxon>Bacteria</taxon>
        <taxon>Pseudomonadati</taxon>
        <taxon>Pseudomonadota</taxon>
        <taxon>Gammaproteobacteria</taxon>
        <taxon>Pseudomonadales</taxon>
        <taxon>Pseudomonadaceae</taxon>
        <taxon>Pseudomonas</taxon>
        <taxon>Pseudomonas coronafaciens</taxon>
    </lineage>
</organism>
<keyword evidence="3" id="KW-1133">Transmembrane helix</keyword>
<evidence type="ECO:0000256" key="2">
    <source>
        <dbReference type="ARBA" id="ARBA00022526"/>
    </source>
</evidence>
<dbReference type="InterPro" id="IPR015943">
    <property type="entry name" value="WD40/YVTN_repeat-like_dom_sf"/>
</dbReference>
<sequence>MLACARHEHTPCSIIKTTENHTMSSSEFPRHSMLRRQFIQLSALAAGGVLAGGFTLPAHAASTSEESKMTNNKLSQPPRFAYVGSRTTKERNARGVGITVYRYAPETGACTLVQTLNELVNPSFLTFDHSQTHLYCVHGDLSEVSSFAIDAKTGELTKLNTVGTQGKNPVHLSVDPTGKFLAVANYATGGFAIFPIQNDGSLGELAHLESLPGEPGPHKVEQSSSHPHMIPFDPSGRFLVIPDKGLDGVFVYRVQQNNAKYGATQVSMVKAREGSGPRHVVFTPAGKNAYVVNELDSSVTGYAYDPEQGSLKPQEIVSTLPSNFTGNSRAAAIMMAPSGKYLYVSNRGHDSVTTFALEESGAFAAKAHTSSQGRKPRFMNLTPDGTRLFVANEETDTIVGFDVDQASGVLTSNGQVIKTGSPVCMIFKTV</sequence>
<keyword evidence="2" id="KW-0119">Carbohydrate metabolism</keyword>
<evidence type="ECO:0000256" key="3">
    <source>
        <dbReference type="SAM" id="Phobius"/>
    </source>
</evidence>
<evidence type="ECO:0000256" key="1">
    <source>
        <dbReference type="ARBA" id="ARBA00005564"/>
    </source>
</evidence>
<gene>
    <name evidence="4" type="ORF">ALP78_02093</name>
</gene>
<feature type="transmembrane region" description="Helical" evidence="3">
    <location>
        <begin position="38"/>
        <end position="60"/>
    </location>
</feature>
<dbReference type="GO" id="GO:0017057">
    <property type="term" value="F:6-phosphogluconolactonase activity"/>
    <property type="evidence" value="ECO:0007669"/>
    <property type="project" value="TreeGrafter"/>
</dbReference>
<comment type="similarity">
    <text evidence="1">Belongs to the cycloisomerase 2 family.</text>
</comment>
<dbReference type="EMBL" id="RBSD01000106">
    <property type="protein sequence ID" value="RMR86328.1"/>
    <property type="molecule type" value="Genomic_DNA"/>
</dbReference>
<keyword evidence="3" id="KW-0472">Membrane</keyword>
<accession>A0A3M4YCA2</accession>
<dbReference type="PANTHER" id="PTHR30344:SF1">
    <property type="entry name" value="6-PHOSPHOGLUCONOLACTONASE"/>
    <property type="match status" value="1"/>
</dbReference>
<dbReference type="AlphaFoldDB" id="A0A3M4YCA2"/>
<dbReference type="SUPFAM" id="SSF51004">
    <property type="entry name" value="C-terminal (heme d1) domain of cytochrome cd1-nitrite reductase"/>
    <property type="match status" value="1"/>
</dbReference>
<evidence type="ECO:0000313" key="4">
    <source>
        <dbReference type="EMBL" id="RMR86328.1"/>
    </source>
</evidence>
<protein>
    <submittedName>
        <fullName evidence="4">Hemagglutinin</fullName>
    </submittedName>
</protein>
<keyword evidence="3" id="KW-0812">Transmembrane</keyword>
<dbReference type="GO" id="GO:0006006">
    <property type="term" value="P:glucose metabolic process"/>
    <property type="evidence" value="ECO:0007669"/>
    <property type="project" value="UniProtKB-KW"/>
</dbReference>
<dbReference type="InterPro" id="IPR019405">
    <property type="entry name" value="Lactonase_7-beta_prop"/>
</dbReference>
<keyword evidence="2" id="KW-0313">Glucose metabolism</keyword>
<dbReference type="Proteomes" id="UP000268004">
    <property type="component" value="Unassembled WGS sequence"/>
</dbReference>
<reference evidence="4 5" key="1">
    <citation type="submission" date="2018-08" db="EMBL/GenBank/DDBJ databases">
        <title>Recombination of ecologically and evolutionarily significant loci maintains genetic cohesion in the Pseudomonas syringae species complex.</title>
        <authorList>
            <person name="Dillon M."/>
            <person name="Thakur S."/>
            <person name="Almeida R.N.D."/>
            <person name="Weir B.S."/>
            <person name="Guttman D.S."/>
        </authorList>
    </citation>
    <scope>NUCLEOTIDE SEQUENCE [LARGE SCALE GENOMIC DNA]</scope>
    <source>
        <strain evidence="4 5">ICMP 4996</strain>
    </source>
</reference>
<dbReference type="InterPro" id="IPR011048">
    <property type="entry name" value="Haem_d1_sf"/>
</dbReference>